<dbReference type="RefSeq" id="WP_011264725.1">
    <property type="nucleotide sequence ID" value="NC_006908.1"/>
</dbReference>
<keyword evidence="3" id="KW-1185">Reference proteome</keyword>
<evidence type="ECO:0000313" key="3">
    <source>
        <dbReference type="Proteomes" id="UP000009072"/>
    </source>
</evidence>
<evidence type="ECO:0000259" key="1">
    <source>
        <dbReference type="PROSITE" id="PS51704"/>
    </source>
</evidence>
<evidence type="ECO:0000313" key="2">
    <source>
        <dbReference type="EMBL" id="AAT27691.1"/>
    </source>
</evidence>
<keyword evidence="2" id="KW-0378">Hydrolase</keyword>
<dbReference type="Gene3D" id="3.20.20.190">
    <property type="entry name" value="Phosphatidylinositol (PI) phosphodiesterase"/>
    <property type="match status" value="1"/>
</dbReference>
<dbReference type="eggNOG" id="COG0584">
    <property type="taxonomic scope" value="Bacteria"/>
</dbReference>
<name>Q6KI85_MYCM1</name>
<dbReference type="AlphaFoldDB" id="Q6KI85"/>
<organism evidence="2 3">
    <name type="scientific">Mycoplasma mobile (strain ATCC 43663 / 163K / NCTC 11711)</name>
    <name type="common">Mesomycoplasma mobile</name>
    <dbReference type="NCBI Taxonomy" id="267748"/>
    <lineage>
        <taxon>Bacteria</taxon>
        <taxon>Bacillati</taxon>
        <taxon>Mycoplasmatota</taxon>
        <taxon>Mycoplasmoidales</taxon>
        <taxon>Metamycoplasmataceae</taxon>
        <taxon>Mesomycoplasma</taxon>
    </lineage>
</organism>
<dbReference type="HOGENOM" id="CLU_030006_3_3_14"/>
<dbReference type="KEGG" id="mmo:MMOB2050"/>
<dbReference type="InterPro" id="IPR017946">
    <property type="entry name" value="PLC-like_Pdiesterase_TIM-brl"/>
</dbReference>
<dbReference type="PROSITE" id="PS51704">
    <property type="entry name" value="GP_PDE"/>
    <property type="match status" value="1"/>
</dbReference>
<sequence length="236" mass="28401">MNEKLILAHRGFSSISPENTKLSFDLAYLFGFDGVELDVHLTKDKKLVIIHDENTIRTSKINSIISKSNLIDLEKQDMGAFWKLKLPNQKILTLEEFLHLYIDKFKIINIEIKTDVEHYVDIEKIIYQVILPFKDKWDKLVFSSFNFESLEILNQMDKNIQLAFLWWTKGQFNKIDPEKFKFIKYFNPWIEIYFKDIEKYDSFSKKYMFWTIKSSKSFKKFQKMEKAFCLISNYLY</sequence>
<dbReference type="SUPFAM" id="SSF51695">
    <property type="entry name" value="PLC-like phosphodiesterases"/>
    <property type="match status" value="1"/>
</dbReference>
<proteinExistence type="predicted"/>
<dbReference type="STRING" id="267748.MMOB2050"/>
<dbReference type="PANTHER" id="PTHR46211:SF1">
    <property type="entry name" value="GLYCEROPHOSPHODIESTER PHOSPHODIESTERASE, CYTOPLASMIC"/>
    <property type="match status" value="1"/>
</dbReference>
<dbReference type="EMBL" id="AE017308">
    <property type="protein sequence ID" value="AAT27691.1"/>
    <property type="molecule type" value="Genomic_DNA"/>
</dbReference>
<dbReference type="InterPro" id="IPR030395">
    <property type="entry name" value="GP_PDE_dom"/>
</dbReference>
<dbReference type="GO" id="GO:0006629">
    <property type="term" value="P:lipid metabolic process"/>
    <property type="evidence" value="ECO:0007669"/>
    <property type="project" value="InterPro"/>
</dbReference>
<dbReference type="GO" id="GO:0008889">
    <property type="term" value="F:glycerophosphodiester phosphodiesterase activity"/>
    <property type="evidence" value="ECO:0007669"/>
    <property type="project" value="UniProtKB-EC"/>
</dbReference>
<reference evidence="2 3" key="1">
    <citation type="journal article" date="2004" name="Genome Res.">
        <title>The complete genome and proteome of Mycoplasma mobile.</title>
        <authorList>
            <person name="Jaffe J.D."/>
            <person name="Stange-Thomann N."/>
            <person name="Smith C."/>
            <person name="DeCaprio D."/>
            <person name="Fisher S."/>
            <person name="Butler J."/>
            <person name="Calvo S."/>
            <person name="Elkins T."/>
            <person name="FitzGerald M.G."/>
            <person name="Hafez N."/>
            <person name="Kodira C.D."/>
            <person name="Major J."/>
            <person name="Wang S."/>
            <person name="Wilkinson J."/>
            <person name="Nicol R."/>
            <person name="Nusbaum C."/>
            <person name="Birren B."/>
            <person name="Berg H.C."/>
            <person name="Church G.M."/>
        </authorList>
    </citation>
    <scope>NUCLEOTIDE SEQUENCE [LARGE SCALE GENOMIC DNA]</scope>
    <source>
        <strain evidence="3">ATCC 43663 / 163K / NCTC 11711</strain>
    </source>
</reference>
<feature type="domain" description="GP-PDE" evidence="1">
    <location>
        <begin position="4"/>
        <end position="236"/>
    </location>
</feature>
<dbReference type="EC" id="3.1.4.46" evidence="2"/>
<dbReference type="Proteomes" id="UP000009072">
    <property type="component" value="Chromosome"/>
</dbReference>
<dbReference type="Pfam" id="PF03009">
    <property type="entry name" value="GDPD"/>
    <property type="match status" value="1"/>
</dbReference>
<protein>
    <submittedName>
        <fullName evidence="2">Glycerophosphoryl diester phosphodiesterase</fullName>
        <ecNumber evidence="2">3.1.4.46</ecNumber>
    </submittedName>
</protein>
<accession>Q6KI85</accession>
<dbReference type="OrthoDB" id="384721at2"/>
<gene>
    <name evidence="2" type="primary">glpQ</name>
    <name evidence="2" type="ordered locus">MMOB2050</name>
</gene>
<dbReference type="PANTHER" id="PTHR46211">
    <property type="entry name" value="GLYCEROPHOSPHORYL DIESTER PHOSPHODIESTERASE"/>
    <property type="match status" value="1"/>
</dbReference>